<keyword evidence="2 6" id="KW-0812">Transmembrane</keyword>
<feature type="transmembrane region" description="Helical" evidence="6">
    <location>
        <begin position="204"/>
        <end position="222"/>
    </location>
</feature>
<keyword evidence="4 6" id="KW-0472">Membrane</keyword>
<evidence type="ECO:0000259" key="7">
    <source>
        <dbReference type="Pfam" id="PF03151"/>
    </source>
</evidence>
<dbReference type="RefSeq" id="XP_038061320.1">
    <property type="nucleotide sequence ID" value="XM_038205392.1"/>
</dbReference>
<feature type="compositionally biased region" description="Low complexity" evidence="5">
    <location>
        <begin position="16"/>
        <end position="33"/>
    </location>
</feature>
<evidence type="ECO:0000256" key="1">
    <source>
        <dbReference type="ARBA" id="ARBA00004141"/>
    </source>
</evidence>
<dbReference type="Proteomes" id="UP000887568">
    <property type="component" value="Unplaced"/>
</dbReference>
<dbReference type="InterPro" id="IPR050186">
    <property type="entry name" value="TPT_transporter"/>
</dbReference>
<feature type="transmembrane region" description="Helical" evidence="6">
    <location>
        <begin position="301"/>
        <end position="321"/>
    </location>
</feature>
<feature type="domain" description="Sugar phosphate transporter" evidence="7">
    <location>
        <begin position="75"/>
        <end position="373"/>
    </location>
</feature>
<feature type="transmembrane region" description="Helical" evidence="6">
    <location>
        <begin position="356"/>
        <end position="375"/>
    </location>
</feature>
<feature type="transmembrane region" description="Helical" evidence="6">
    <location>
        <begin position="262"/>
        <end position="281"/>
    </location>
</feature>
<keyword evidence="3 6" id="KW-1133">Transmembrane helix</keyword>
<evidence type="ECO:0000313" key="8">
    <source>
        <dbReference type="EnsemblMetazoa" id="XP_038061320.1"/>
    </source>
</evidence>
<feature type="transmembrane region" description="Helical" evidence="6">
    <location>
        <begin position="109"/>
        <end position="132"/>
    </location>
</feature>
<evidence type="ECO:0000256" key="3">
    <source>
        <dbReference type="ARBA" id="ARBA00022989"/>
    </source>
</evidence>
<evidence type="ECO:0000256" key="4">
    <source>
        <dbReference type="ARBA" id="ARBA00023136"/>
    </source>
</evidence>
<dbReference type="OrthoDB" id="5547497at2759"/>
<reference evidence="8" key="1">
    <citation type="submission" date="2022-11" db="UniProtKB">
        <authorList>
            <consortium name="EnsemblMetazoa"/>
        </authorList>
    </citation>
    <scope>IDENTIFICATION</scope>
</reference>
<feature type="transmembrane region" description="Helical" evidence="6">
    <location>
        <begin position="152"/>
        <end position="174"/>
    </location>
</feature>
<keyword evidence="9" id="KW-1185">Reference proteome</keyword>
<feature type="transmembrane region" description="Helical" evidence="6">
    <location>
        <begin position="228"/>
        <end position="250"/>
    </location>
</feature>
<dbReference type="GO" id="GO:0016020">
    <property type="term" value="C:membrane"/>
    <property type="evidence" value="ECO:0007669"/>
    <property type="project" value="UniProtKB-SubCell"/>
</dbReference>
<evidence type="ECO:0000256" key="5">
    <source>
        <dbReference type="SAM" id="MobiDB-lite"/>
    </source>
</evidence>
<dbReference type="AlphaFoldDB" id="A0A914ABN7"/>
<feature type="region of interest" description="Disordered" evidence="5">
    <location>
        <begin position="1"/>
        <end position="60"/>
    </location>
</feature>
<dbReference type="PANTHER" id="PTHR11132">
    <property type="entry name" value="SOLUTE CARRIER FAMILY 35"/>
    <property type="match status" value="1"/>
</dbReference>
<proteinExistence type="predicted"/>
<feature type="transmembrane region" description="Helical" evidence="6">
    <location>
        <begin position="76"/>
        <end position="97"/>
    </location>
</feature>
<dbReference type="InterPro" id="IPR004853">
    <property type="entry name" value="Sugar_P_trans_dom"/>
</dbReference>
<feature type="compositionally biased region" description="Basic residues" evidence="5">
    <location>
        <begin position="1"/>
        <end position="11"/>
    </location>
</feature>
<dbReference type="EnsemblMetazoa" id="XM_038205392.1">
    <property type="protein sequence ID" value="XP_038061320.1"/>
    <property type="gene ID" value="LOC119732024"/>
</dbReference>
<comment type="subcellular location">
    <subcellularLocation>
        <location evidence="1">Membrane</location>
        <topology evidence="1">Multi-pass membrane protein</topology>
    </subcellularLocation>
</comment>
<sequence>MTKGVRGRARTGPRFASGSSGLSSAQSMSLSTSEPKTNGGKNTGDEEQGEGKMAMNPAAAGGNGGEKSLLQKFVQIAVVVAAYWFISISLVFINKYLLSSQDLKLDAPLFVTFFQCSVTVMICVVLGILGTVAPSIVSFPALKFDYKITREVLPLSIVFVGMITMNNLCLKYVGVAFYNIGRSLTTVFNVMLSYVFLKQTTSLKAILCCCIIILGFLLGVNQEDSAGVLSYIGVVYGILASLCVSLNAIFTKKTLPSVENNIWRLMFYNNINALLLFLPLLYLTDEITAIQNFNNLHSPHFWAVMSVSGLFGFLIGYITGLQIKVTSPLTHNISGTAKACAQTILAVGYFQDVKTALWWLSNFLVLGGSALYSHVRRQEMTKEHKENLKAMAEDSKASNSLKSGKMISV</sequence>
<name>A0A914ABN7_PATMI</name>
<evidence type="ECO:0000256" key="2">
    <source>
        <dbReference type="ARBA" id="ARBA00022692"/>
    </source>
</evidence>
<dbReference type="Pfam" id="PF03151">
    <property type="entry name" value="TPT"/>
    <property type="match status" value="1"/>
</dbReference>
<feature type="compositionally biased region" description="Basic and acidic residues" evidence="5">
    <location>
        <begin position="383"/>
        <end position="396"/>
    </location>
</feature>
<protein>
    <recommendedName>
        <fullName evidence="7">Sugar phosphate transporter domain-containing protein</fullName>
    </recommendedName>
</protein>
<dbReference type="CTD" id="55343"/>
<dbReference type="OMA" id="WWTSNIV"/>
<dbReference type="GeneID" id="119732024"/>
<evidence type="ECO:0000313" key="9">
    <source>
        <dbReference type="Proteomes" id="UP000887568"/>
    </source>
</evidence>
<evidence type="ECO:0000256" key="6">
    <source>
        <dbReference type="SAM" id="Phobius"/>
    </source>
</evidence>
<feature type="region of interest" description="Disordered" evidence="5">
    <location>
        <begin position="383"/>
        <end position="409"/>
    </location>
</feature>
<organism evidence="8 9">
    <name type="scientific">Patiria miniata</name>
    <name type="common">Bat star</name>
    <name type="synonym">Asterina miniata</name>
    <dbReference type="NCBI Taxonomy" id="46514"/>
    <lineage>
        <taxon>Eukaryota</taxon>
        <taxon>Metazoa</taxon>
        <taxon>Echinodermata</taxon>
        <taxon>Eleutherozoa</taxon>
        <taxon>Asterozoa</taxon>
        <taxon>Asteroidea</taxon>
        <taxon>Valvatacea</taxon>
        <taxon>Valvatida</taxon>
        <taxon>Asterinidae</taxon>
        <taxon>Patiria</taxon>
    </lineage>
</organism>
<accession>A0A914ABN7</accession>